<evidence type="ECO:0000256" key="2">
    <source>
        <dbReference type="SAM" id="MobiDB-lite"/>
    </source>
</evidence>
<feature type="region of interest" description="Disordered" evidence="2">
    <location>
        <begin position="153"/>
        <end position="177"/>
    </location>
</feature>
<comment type="caution">
    <text evidence="4">The sequence shown here is derived from an EMBL/GenBank/DDBJ whole genome shotgun (WGS) entry which is preliminary data.</text>
</comment>
<evidence type="ECO:0000313" key="5">
    <source>
        <dbReference type="Proteomes" id="UP000014570"/>
    </source>
</evidence>
<evidence type="ECO:0000256" key="3">
    <source>
        <dbReference type="SAM" id="Phobius"/>
    </source>
</evidence>
<evidence type="ECO:0000256" key="1">
    <source>
        <dbReference type="SAM" id="Coils"/>
    </source>
</evidence>
<keyword evidence="3" id="KW-0812">Transmembrane</keyword>
<evidence type="ECO:0000313" key="4">
    <source>
        <dbReference type="EMBL" id="EPG57465.1"/>
    </source>
</evidence>
<feature type="region of interest" description="Disordered" evidence="2">
    <location>
        <begin position="1688"/>
        <end position="1709"/>
    </location>
</feature>
<feature type="compositionally biased region" description="Low complexity" evidence="2">
    <location>
        <begin position="823"/>
        <end position="842"/>
    </location>
</feature>
<feature type="coiled-coil region" evidence="1">
    <location>
        <begin position="846"/>
        <end position="880"/>
    </location>
</feature>
<feature type="coiled-coil region" evidence="1">
    <location>
        <begin position="2585"/>
        <end position="2612"/>
    </location>
</feature>
<keyword evidence="1" id="KW-0175">Coiled coil</keyword>
<name>A0AAV3JCA3_LEPBO</name>
<feature type="coiled-coil region" evidence="1">
    <location>
        <begin position="743"/>
        <end position="777"/>
    </location>
</feature>
<organism evidence="4 5">
    <name type="scientific">Leptospira borgpetersenii serovar Javanica str. UI 09931</name>
    <dbReference type="NCBI Taxonomy" id="1049767"/>
    <lineage>
        <taxon>Bacteria</taxon>
        <taxon>Pseudomonadati</taxon>
        <taxon>Spirochaetota</taxon>
        <taxon>Spirochaetia</taxon>
        <taxon>Leptospirales</taxon>
        <taxon>Leptospiraceae</taxon>
        <taxon>Leptospira</taxon>
    </lineage>
</organism>
<accession>A0AAV3JCA3</accession>
<feature type="coiled-coil region" evidence="1">
    <location>
        <begin position="2910"/>
        <end position="2937"/>
    </location>
</feature>
<feature type="transmembrane region" description="Helical" evidence="3">
    <location>
        <begin position="226"/>
        <end position="245"/>
    </location>
</feature>
<feature type="coiled-coil region" evidence="1">
    <location>
        <begin position="610"/>
        <end position="641"/>
    </location>
</feature>
<proteinExistence type="predicted"/>
<keyword evidence="3" id="KW-0472">Membrane</keyword>
<feature type="compositionally biased region" description="Basic and acidic residues" evidence="2">
    <location>
        <begin position="163"/>
        <end position="177"/>
    </location>
</feature>
<protein>
    <submittedName>
        <fullName evidence="4">Uncharacterized protein</fullName>
    </submittedName>
</protein>
<gene>
    <name evidence="4" type="ORF">LEP1GSC103_3286</name>
</gene>
<dbReference type="RefSeq" id="WP_016561333.1">
    <property type="nucleotide sequence ID" value="NZ_AHNP02000007.1"/>
</dbReference>
<sequence length="4547" mass="503179">MLNTDPSSRTSQSPKSASFLNSFREKLFTPKKTVLEIDLDSSVCEEFPQKEEGSKSDSNFSSHTFRKRNELTASSILFLRLESLAQKLKRQTTETERLVRMDLRLEMRNLKEKDSRGTIVNKIPQKNCENSSFQFGSDSKVFPDQRIRQKIGRKTETTNFRAQDGRDNHPRDKRRVEKRPSIWETMTLLDGLELLRGRIHVSYNVSEGEGLKTDELRFTSKRWTKIVALPLIFVFLFEFAFLPVFESESLFADPFDQNFENKNKAKGRLESYYNAAEKTSDVLEWQSIIESGKRILKAQWEANASLEIEKELKGFSGTSSAKEEFRIQLENQKQTIAVDWEAELSEEILEKRGAWKANFNKQNFESYFTVDKKKEIREALENLVKAADAAKNAATGDGTARLAAWDGAINSGIAGVRALWENNIVSIKNGILTSSTSTALTGVEKVEFEKKLDEIESYYKNYFHLEENGVKLPARQGLIQSLNRDMDIAIAQEEDPTRLTELLIEKTKQQLDPATGQLLNSLDDLGTIPTSYDDVSGSNAQEKILQALQDGQALWDQAIERLVVKKLEYDRVAEDKRVRNEDKWSKAYYVLLDAKAKWNEEINKQIEEGLKKWDESEVRLKENKQKALQELNQYLSISQEQYVSHLNGLQGTILSSADTIGSIVSNIAWYQDQIDKENRKSSPNTGLIGTYQQEINKWTTLRNQFRQYVAAVQNKIHDEDILGNNGGSGVLDDNGNSSDPYLYSSAEFEYRLAKAELDELEKKKNRAQAVWDYAEANVNVTDMPALQTELNAAKTAYETQQSAYLALLQQLNGTSPVGGGTQGTDSNSSSGSGSSTPPANTSLSELEAAKKLAEEKSIALTTAQAELELARKRFDQAKQLQILVMNSSPEFLGDIGSVNMGTYDPNAPNGGIKYEIYQADLQIAEAREKLKDNEKVYFSKNYDQANAKRTEDFFGDLWNRIQSFESSKEKLKLLEDAVSNPGQTLVQKVNSLLNPANLVLISVFGNQGAAQVKSQLQGLVDALSKTVKDNENGNVEKQKLPFAVEKFSSSLDPILTHSDGLLSQFDNTDKGNLSEFTTRMGNISSFLNSFATNYNFNPGYLEIGDFNVWNTALSNSLSKWNENVTAFQTAKTDFSAALSAYKAYATSHVGSEDSLEYQSEVQKVTAAFGIYREKTSSLEEYWDDLSTRTGHLRLEALDRLQKAKTMVDMSTLDLATRKTLKAQIDSFKSTFSKKDSSGNDLPDDVSVLLTGTDSKFLSVADSFSTYSSRYSYYRNTIDERSAILGGMSGILIQALEGQRASVTAQKAQLGFLLDEDAGIEELQDTVNGVEETAKTEAAKLDARVAEILLSKLGNLGSDSSTRKFDPIYLGLTNEINSLYSNFSGSSDEILEIRARKIALDYIKNTGQSLTRVFADDGEYAKFQIDLNRMKDRSQATLSFYEDDHGYLNEADRISLRMSEDENDRRKVSEYFSFGSTFLFGNAVMQGTSAWLNLAGGMKSFSEAVKSGTILSGLRDDYFSDQEQEANGLFGELIEAAGIGSYSSVDFYKDSIRSQAGVDQLDTAKINQKKAELAALIAGMSDPQVQLSQLIQSGNLTSVFGLLTGTGVKQDLVAWQKEIDDAKILFQNLDGNIQAPMTNLASQFDSLLNFFNTPAFAQMQSYADSVLNSVEALKSLEDSNLPIYDPVDDIDGNSPYEKAPDQDGDPVGSANWTPTYRDVNGKLPWQSGYDSAHLKISISWTPTYRDANGKVPGQSGYNANNLKILGYTKPLENLDTEDLKTMRDSLKSILADWNGVKSDAQTKLNVYKTSVNELLAFRTLHPIDFADAEGGKYLTLVEKVRTDGLALTGVHSDTIAYLNGVSLKFQDLKSEQEFLTRTAKQILGLPVNKILVPAKAVQFTFPPVEPLELPLTSALRFDITSANPGNYFTVASSQRDIVQQIALLEYSKYKEIGPFSDYGTNGVSFFLGNLGNANNQLRVSAQAFAQNADVWTSSLQNKNVPLNGLANRLDSLNDRIVYYTAGSGPNQIGQNDLIQVVSNLRTFLLQKSLDGVEFNPALKAMVEAAGAFTDEMENIQYLQSYPSTDKNTAKANLTAVQEAQKTLTEISQLAVELGSFLSSGAVYSNLGMVQALLEKYDILKNKPMDQAKFETQFKSTLGNAYWQGAFEVYRDKLSEAEAFFSSQTQEKIDRLRENSWEAFKRNLANAYLSQRVGNPILSEFLTELKAGKFSVLGQNQGVVEIDSKFLGKAMTDSEILEVGEYLKPFDDMAMIQRQGLVSDLNTFLKDYDPDLKEEMKTFSLVNQYSLIKNAIAQGNVYPDRELPPELKNFTLISTFEYYLSNTKEEITVTEGGQSVKKTIKKYDPSSADSRRAAMSDFLLKLGPVHKKDTNGTLVLDPDRQAQIEALTNEYLANYGSKNPSSYLDSQILKDFEARAAYYKEKELRISQNANLPADQKKEELSYDDLEALTTWLVEAKFDPSTQTAITETARMDFLLSHYYGEDTEDLSAEDLQKNPELAAFYGEGGKGYFSEMDALFSSQGKTVLTTEEKDRFRLLSSGVTDAWGLWQYDPSSLIQRQVALQNFGYENDYEDLVESLNLEAKRLKIELTKANQNIRKEKYVNDYRNGLIHFDSYLSYLGVPTDDIATDVTTNETLAIQGRLRELEINAEQKLGGLFNLLENHKSAVFDQTPLEDAVPGDTIQTKADLNPGLRTAAKVMSSAYTLSDGVLPKDANGNYSFDGDFTNLKGRLDQALNVVSAGSVDYDKYAGAITNQSGLISTLKNTIETAGQSYVLLKAQLASGVNPAAELTAATNAFNAANASIEGPTGLKKQYEDAQALVTQKQNEYIAKETQVSNAYNSMLDAQDTFNEKAALYDYATLLEYSKHNVYQAENDNSPEAENDLPAGYIDTPKKMAEARYKAAKEEYDAKAKEVELLQKKMASQIGVGDLATYVQNERAETEKWALLAVKYNTAESLLRQKVADLKRQIGVQQANLEGQLDRLYGISPPNNKQSVGMMDTLEGSLDFGGSRYLKTEQWTRDRDRIAEGIISGRITTMDVMTAYQWDYGQGITSDMQPYNLANFLGKWGGTLGNDSFQSLPQRTNSHMNSILFPAPETRGYRYGSGSSGATYEQAYGQALVNQTMVQVFFLNQLDLVCMGFCMLTMAYVNEINTYNSNRSQVNDAVSAIGAQGAALKNLYGQLQELTDVDDTNQLLSILGRPEFGLNSQDLEMIQKTNPGSNSLKDIVWKANPTTPNPLSFNDLVGSDGLRLAGQKAIHDQYGNYVRNGEYTAGGTTATAEKTDQYGRQTALMVGADEFLDAMGVLAEAQYQVARDAYYTKAENYTKQIGVGNEDKIAVKVDAKVVLQEREQFTSDLLKKITRTTNGETIAYNVETNIYRTVLNDYMGESGVVSQIFNAELQQRAQEQKQQWNLKEQEFYDLKSDWIQNVSYLKQTGTKRWENMVQEFQGKWKDWRADFKAQHEANQKIYLDRIENTLEKKEAWTTSFLQKSSEQADELTMKEMYDSISGIVTSMQENLPSGVSMNVNVNEILSSILSKKPGSISTSLIDRASSIDTNFFLNEVKKYNFNDIGFKEQFKGLLNETNKLSQNLIILQTLESLRSLPEVFAKTIQEQNQSVEDQLNQTMAYGGFARLGGAYVRTIKTASGGDEVQTLGTYQYYNYNPPTVFPEVKDSNGKNWDLGKPELLIDRDNVPSANDLTVMVRLAKNKMGSEFKKVFNPEKRHNYEAERGLFDPSEVEASFNDYLEGVRNGDSVSCMGKSAEQCAQSAMNSGFLVGEVADGSFGEAQFSQFYVILKTKKEMDKRKGKMDAARHRKSGGMGRFYNQLGAIAEGSVELAKGIGNTVISGVKAYMKAYSGDMKGANKDLKEAGKQSERAFQGALYAVSGAVDFALFAAETVTEPFVTLLTLGMGNETMNGTFAEGNYELAKFRDSNKAQRHVNELGMRTGAEMYANDAVLDKVVTTTLAVTGIVGAILSFTPFAPIGVGLMAISAIGTTGWKSFRGAYEGGAAGMAAGVVSGIANSALDYATEGVVGVNLSYSYANGFGAGVSIGTDNKTQLGGSIGLNYNAKSGSWGATAGLKVGLGGTDSQGNYSNWVDAGVHVNNIGRESQSQGVSANIRGQYNEKKGLNGSLGLSYDTASGYGATIGLTSSFGPVSVTPSWTVSEYGGLSSDVQYGFNKNLFNRTNNPDHSAANRNLLSDIFDGLSGLVSGVGRGVKSAWDGMAGAVGGLNGENLSNGWNAIKNALFGGDDALTLKPGPRPGTYVDEDGTVLVRDPKTGNLAPEWLVPNLQNAGSLSPNYPSHENVTEHAGRNAGFSEAEIKILKQGVRSVDMPDGYLGLGIMWIKEKLGIDPMTSNDPSLRTHYGPESFYHNQEPEPGVAPQVTKEKILSRIEELITLAREYESNKSRLPIDESRKISVGLLGMALHTIQDSFSEAHVVRDRSQGGYGEIVQFQIYTGQDHHAHSMSDVYTPNTFSYNASVLASQAVLEMYALGKSVSDIMKYVDNNFYKISDRAVSSGVADDYKIY</sequence>
<dbReference type="Proteomes" id="UP000014570">
    <property type="component" value="Unassembled WGS sequence"/>
</dbReference>
<feature type="region of interest" description="Disordered" evidence="2">
    <location>
        <begin position="815"/>
        <end position="842"/>
    </location>
</feature>
<reference evidence="4 5" key="1">
    <citation type="submission" date="2013-04" db="EMBL/GenBank/DDBJ databases">
        <authorList>
            <person name="Harkins D.M."/>
            <person name="Durkin A.S."/>
            <person name="Brinkac L.M."/>
            <person name="Haft D.H."/>
            <person name="Selengut J.D."/>
            <person name="Sanka R."/>
            <person name="DePew J."/>
            <person name="Purushe J."/>
            <person name="Chanthongthip A."/>
            <person name="Lattana O."/>
            <person name="Phetsouvanh R."/>
            <person name="Newton P.N."/>
            <person name="Vinetz J.M."/>
            <person name="Sutton G.G."/>
            <person name="Nierman W.C."/>
            <person name="Fouts D.E."/>
        </authorList>
    </citation>
    <scope>NUCLEOTIDE SEQUENCE [LARGE SCALE GENOMIC DNA]</scope>
    <source>
        <strain evidence="4 5">UI 09931</strain>
    </source>
</reference>
<dbReference type="EMBL" id="AHNP02000007">
    <property type="protein sequence ID" value="EPG57465.1"/>
    <property type="molecule type" value="Genomic_DNA"/>
</dbReference>
<keyword evidence="3" id="KW-1133">Transmembrane helix</keyword>